<sequence>MHRPPEGSEEPERAASEASSDVANAGETADKVGNGSGASGRASRGMRGVATGKQAAGPGDALPVKQLGIVGTRTDGSPVSRKFARRA</sequence>
<evidence type="ECO:0000313" key="3">
    <source>
        <dbReference type="Proteomes" id="UP000316921"/>
    </source>
</evidence>
<evidence type="ECO:0000313" key="2">
    <source>
        <dbReference type="EMBL" id="QDU68642.1"/>
    </source>
</evidence>
<keyword evidence="3" id="KW-1185">Reference proteome</keyword>
<reference evidence="2 3" key="1">
    <citation type="submission" date="2019-02" db="EMBL/GenBank/DDBJ databases">
        <title>Deep-cultivation of Planctomycetes and their phenomic and genomic characterization uncovers novel biology.</title>
        <authorList>
            <person name="Wiegand S."/>
            <person name="Jogler M."/>
            <person name="Boedeker C."/>
            <person name="Pinto D."/>
            <person name="Vollmers J."/>
            <person name="Rivas-Marin E."/>
            <person name="Kohn T."/>
            <person name="Peeters S.H."/>
            <person name="Heuer A."/>
            <person name="Rast P."/>
            <person name="Oberbeckmann S."/>
            <person name="Bunk B."/>
            <person name="Jeske O."/>
            <person name="Meyerdierks A."/>
            <person name="Storesund J.E."/>
            <person name="Kallscheuer N."/>
            <person name="Luecker S."/>
            <person name="Lage O.M."/>
            <person name="Pohl T."/>
            <person name="Merkel B.J."/>
            <person name="Hornburger P."/>
            <person name="Mueller R.-W."/>
            <person name="Bruemmer F."/>
            <person name="Labrenz M."/>
            <person name="Spormann A.M."/>
            <person name="Op den Camp H."/>
            <person name="Overmann J."/>
            <person name="Amann R."/>
            <person name="Jetten M.S.M."/>
            <person name="Mascher T."/>
            <person name="Medema M.H."/>
            <person name="Devos D.P."/>
            <person name="Kaster A.-K."/>
            <person name="Ovreas L."/>
            <person name="Rohde M."/>
            <person name="Galperin M.Y."/>
            <person name="Jogler C."/>
        </authorList>
    </citation>
    <scope>NUCLEOTIDE SEQUENCE [LARGE SCALE GENOMIC DNA]</scope>
    <source>
        <strain evidence="2 3">Pla133</strain>
    </source>
</reference>
<protein>
    <submittedName>
        <fullName evidence="2">Uncharacterized protein</fullName>
    </submittedName>
</protein>
<accession>A0A518BNT1</accession>
<evidence type="ECO:0000256" key="1">
    <source>
        <dbReference type="SAM" id="MobiDB-lite"/>
    </source>
</evidence>
<proteinExistence type="predicted"/>
<feature type="region of interest" description="Disordered" evidence="1">
    <location>
        <begin position="1"/>
        <end position="87"/>
    </location>
</feature>
<gene>
    <name evidence="2" type="ORF">Pla133_37440</name>
</gene>
<organism evidence="2 3">
    <name type="scientific">Engelhardtia mirabilis</name>
    <dbReference type="NCBI Taxonomy" id="2528011"/>
    <lineage>
        <taxon>Bacteria</taxon>
        <taxon>Pseudomonadati</taxon>
        <taxon>Planctomycetota</taxon>
        <taxon>Planctomycetia</taxon>
        <taxon>Planctomycetia incertae sedis</taxon>
        <taxon>Engelhardtia</taxon>
    </lineage>
</organism>
<dbReference type="KEGG" id="pbap:Pla133_37440"/>
<feature type="compositionally biased region" description="Low complexity" evidence="1">
    <location>
        <begin position="39"/>
        <end position="50"/>
    </location>
</feature>
<dbReference type="Proteomes" id="UP000316921">
    <property type="component" value="Chromosome"/>
</dbReference>
<dbReference type="EMBL" id="CP036287">
    <property type="protein sequence ID" value="QDU68642.1"/>
    <property type="molecule type" value="Genomic_DNA"/>
</dbReference>
<dbReference type="AlphaFoldDB" id="A0A518BNT1"/>
<feature type="compositionally biased region" description="Basic and acidic residues" evidence="1">
    <location>
        <begin position="1"/>
        <end position="15"/>
    </location>
</feature>
<name>A0A518BNT1_9BACT</name>